<evidence type="ECO:0000256" key="1">
    <source>
        <dbReference type="SAM" id="Phobius"/>
    </source>
</evidence>
<evidence type="ECO:0000313" key="3">
    <source>
        <dbReference type="EMBL" id="KAI1715583.1"/>
    </source>
</evidence>
<dbReference type="InterPro" id="IPR017853">
    <property type="entry name" value="GH"/>
</dbReference>
<proteinExistence type="predicted"/>
<dbReference type="SUPFAM" id="SSF51445">
    <property type="entry name" value="(Trans)glycosidases"/>
    <property type="match status" value="1"/>
</dbReference>
<dbReference type="GO" id="GO:1903801">
    <property type="term" value="P:L-leucine import across plasma membrane"/>
    <property type="evidence" value="ECO:0007669"/>
    <property type="project" value="TreeGrafter"/>
</dbReference>
<evidence type="ECO:0000313" key="4">
    <source>
        <dbReference type="Proteomes" id="UP001201812"/>
    </source>
</evidence>
<organism evidence="3 4">
    <name type="scientific">Ditylenchus destructor</name>
    <dbReference type="NCBI Taxonomy" id="166010"/>
    <lineage>
        <taxon>Eukaryota</taxon>
        <taxon>Metazoa</taxon>
        <taxon>Ecdysozoa</taxon>
        <taxon>Nematoda</taxon>
        <taxon>Chromadorea</taxon>
        <taxon>Rhabditida</taxon>
        <taxon>Tylenchina</taxon>
        <taxon>Tylenchomorpha</taxon>
        <taxon>Sphaerularioidea</taxon>
        <taxon>Anguinidae</taxon>
        <taxon>Anguininae</taxon>
        <taxon>Ditylenchus</taxon>
    </lineage>
</organism>
<reference evidence="3" key="1">
    <citation type="submission" date="2022-01" db="EMBL/GenBank/DDBJ databases">
        <title>Genome Sequence Resource for Two Populations of Ditylenchus destructor, the Migratory Endoparasitic Phytonematode.</title>
        <authorList>
            <person name="Zhang H."/>
            <person name="Lin R."/>
            <person name="Xie B."/>
        </authorList>
    </citation>
    <scope>NUCLEOTIDE SEQUENCE</scope>
    <source>
        <strain evidence="3">BazhouSP</strain>
    </source>
</reference>
<evidence type="ECO:0000259" key="2">
    <source>
        <dbReference type="SMART" id="SM00642"/>
    </source>
</evidence>
<dbReference type="Pfam" id="PF00128">
    <property type="entry name" value="Alpha-amylase"/>
    <property type="match status" value="1"/>
</dbReference>
<dbReference type="GO" id="GO:0015180">
    <property type="term" value="F:L-alanine transmembrane transporter activity"/>
    <property type="evidence" value="ECO:0007669"/>
    <property type="project" value="TreeGrafter"/>
</dbReference>
<dbReference type="SMART" id="SM00642">
    <property type="entry name" value="Aamy"/>
    <property type="match status" value="1"/>
</dbReference>
<comment type="caution">
    <text evidence="3">The sequence shown here is derived from an EMBL/GenBank/DDBJ whole genome shotgun (WGS) entry which is preliminary data.</text>
</comment>
<accession>A0AAD4R7N5</accession>
<dbReference type="InterPro" id="IPR042280">
    <property type="entry name" value="SLC3A2"/>
</dbReference>
<dbReference type="GO" id="GO:0005975">
    <property type="term" value="P:carbohydrate metabolic process"/>
    <property type="evidence" value="ECO:0007669"/>
    <property type="project" value="InterPro"/>
</dbReference>
<keyword evidence="1" id="KW-0812">Transmembrane</keyword>
<protein>
    <submittedName>
        <fullName evidence="3">Alpha amylase, catalytic domain-containing protein</fullName>
    </submittedName>
</protein>
<keyword evidence="1" id="KW-1133">Transmembrane helix</keyword>
<dbReference type="Proteomes" id="UP001201812">
    <property type="component" value="Unassembled WGS sequence"/>
</dbReference>
<name>A0AAD4R7N5_9BILA</name>
<dbReference type="Gene3D" id="3.20.20.80">
    <property type="entry name" value="Glycosidases"/>
    <property type="match status" value="1"/>
</dbReference>
<dbReference type="AlphaFoldDB" id="A0AAD4R7N5"/>
<dbReference type="GO" id="GO:0016323">
    <property type="term" value="C:basolateral plasma membrane"/>
    <property type="evidence" value="ECO:0007669"/>
    <property type="project" value="TreeGrafter"/>
</dbReference>
<dbReference type="GO" id="GO:0015823">
    <property type="term" value="P:phenylalanine transport"/>
    <property type="evidence" value="ECO:0007669"/>
    <property type="project" value="TreeGrafter"/>
</dbReference>
<sequence length="576" mass="63553">MSAEDSLMPTSEGGKIPQNYNVESGQAKFTKDSESVDVQATTKLIGLTKEQLEQYRNDPFWKPVRYVLFALFWLVWLAMFVGAVLIVVLSPKCAVKTEPKYHENLVAYQIFTPTFRDSDGDGVGDLKGVKEKLNDLRKIGVSAVWPTPIVSTNKDDYLPMEVMDITEVDPRYGSHQDLEALVEATHSAGLHFIMDLPLTVSKHNTWANGIPDSTFPDKNSNTSVLNVANDKVQEKLVEAARKFLKIGVDGFHFADYDMAKKIAHSIKPLNPIIAKIRNVAAEDPQIAQKDVLFTTEPEWRSATAENNSTETYQVLRLAEGPGSALLDRVDASVEAGVQLVGDNSSVPPIWQLSDIGSPRIDQLLANEPGLREHSTEVSTLLSLIQLFLPGPVNVYYGQEIGLPSNAPAGTLPPQLGTMRWESAGPNVGFSSFTGQNFFSTVDNTTNAVFEVQYNDATSPLKAFKRLAELRSRDVVFQRGSFAFTRNSDGLHIYSRYLPDSTTENVYVLAVNWPVAGNAAARTLRLTEDVARGRSTTNVEVKVPPVGNSAYHQNQDLDIEKEPVVIQPYSGLVIRLL</sequence>
<gene>
    <name evidence="3" type="ORF">DdX_07904</name>
</gene>
<dbReference type="GO" id="GO:1904273">
    <property type="term" value="P:L-alanine import across plasma membrane"/>
    <property type="evidence" value="ECO:0007669"/>
    <property type="project" value="TreeGrafter"/>
</dbReference>
<dbReference type="GO" id="GO:0015190">
    <property type="term" value="F:L-leucine transmembrane transporter activity"/>
    <property type="evidence" value="ECO:0007669"/>
    <property type="project" value="TreeGrafter"/>
</dbReference>
<keyword evidence="4" id="KW-1185">Reference proteome</keyword>
<dbReference type="EMBL" id="JAKKPZ010000011">
    <property type="protein sequence ID" value="KAI1715583.1"/>
    <property type="molecule type" value="Genomic_DNA"/>
</dbReference>
<feature type="domain" description="Glycosyl hydrolase family 13 catalytic" evidence="2">
    <location>
        <begin position="109"/>
        <end position="419"/>
    </location>
</feature>
<keyword evidence="1" id="KW-0472">Membrane</keyword>
<dbReference type="InterPro" id="IPR006047">
    <property type="entry name" value="GH13_cat_dom"/>
</dbReference>
<dbReference type="PANTHER" id="PTHR46673">
    <property type="entry name" value="4F2 CELL-SURFACE ANTIGEN HEAVY CHAIN"/>
    <property type="match status" value="1"/>
</dbReference>
<feature type="transmembrane region" description="Helical" evidence="1">
    <location>
        <begin position="66"/>
        <end position="89"/>
    </location>
</feature>
<dbReference type="GO" id="GO:0016324">
    <property type="term" value="C:apical plasma membrane"/>
    <property type="evidence" value="ECO:0007669"/>
    <property type="project" value="TreeGrafter"/>
</dbReference>
<dbReference type="Pfam" id="PF16028">
    <property type="entry name" value="SLC3A2_N"/>
    <property type="match status" value="1"/>
</dbReference>
<dbReference type="InterPro" id="IPR031984">
    <property type="entry name" value="SLC3A2_N"/>
</dbReference>
<dbReference type="GO" id="GO:0015173">
    <property type="term" value="F:aromatic amino acid transmembrane transporter activity"/>
    <property type="evidence" value="ECO:0007669"/>
    <property type="project" value="TreeGrafter"/>
</dbReference>
<dbReference type="PANTHER" id="PTHR46673:SF1">
    <property type="entry name" value="4F2 CELL-SURFACE ANTIGEN HEAVY CHAIN"/>
    <property type="match status" value="1"/>
</dbReference>